<dbReference type="SUPFAM" id="SSF56784">
    <property type="entry name" value="HAD-like"/>
    <property type="match status" value="1"/>
</dbReference>
<keyword evidence="1" id="KW-0496">Mitochondrion</keyword>
<organism evidence="3 4">
    <name type="scientific">Hibiscus sabdariffa</name>
    <name type="common">roselle</name>
    <dbReference type="NCBI Taxonomy" id="183260"/>
    <lineage>
        <taxon>Eukaryota</taxon>
        <taxon>Viridiplantae</taxon>
        <taxon>Streptophyta</taxon>
        <taxon>Embryophyta</taxon>
        <taxon>Tracheophyta</taxon>
        <taxon>Spermatophyta</taxon>
        <taxon>Magnoliopsida</taxon>
        <taxon>eudicotyledons</taxon>
        <taxon>Gunneridae</taxon>
        <taxon>Pentapetalae</taxon>
        <taxon>rosids</taxon>
        <taxon>malvids</taxon>
        <taxon>Malvales</taxon>
        <taxon>Malvaceae</taxon>
        <taxon>Malvoideae</taxon>
        <taxon>Hibiscus</taxon>
    </lineage>
</organism>
<dbReference type="InterPro" id="IPR036412">
    <property type="entry name" value="HAD-like_sf"/>
</dbReference>
<protein>
    <recommendedName>
        <fullName evidence="1">Mitochondrial import inner membrane translocase subunit TIM50</fullName>
    </recommendedName>
</protein>
<feature type="domain" description="FCP1 homology" evidence="2">
    <location>
        <begin position="1"/>
        <end position="120"/>
    </location>
</feature>
<dbReference type="CDD" id="cd07521">
    <property type="entry name" value="HAD_FCP1-like"/>
    <property type="match status" value="1"/>
</dbReference>
<gene>
    <name evidence="3" type="ORF">V6N12_029430</name>
</gene>
<dbReference type="Pfam" id="PF03031">
    <property type="entry name" value="NIF"/>
    <property type="match status" value="1"/>
</dbReference>
<comment type="function">
    <text evidence="1">Essential component of the TIM23 complex, a complex that mediates the translocation of transit peptide-containing proteins across the mitochondrial inner membrane.</text>
</comment>
<dbReference type="InterPro" id="IPR050365">
    <property type="entry name" value="TIM50"/>
</dbReference>
<dbReference type="Proteomes" id="UP001472677">
    <property type="component" value="Unassembled WGS sequence"/>
</dbReference>
<comment type="similarity">
    <text evidence="1">Belongs to the TIM50 family.</text>
</comment>
<reference evidence="3 4" key="1">
    <citation type="journal article" date="2024" name="G3 (Bethesda)">
        <title>Genome assembly of Hibiscus sabdariffa L. provides insights into metabolisms of medicinal natural products.</title>
        <authorList>
            <person name="Kim T."/>
        </authorList>
    </citation>
    <scope>NUCLEOTIDE SEQUENCE [LARGE SCALE GENOMIC DNA]</scope>
    <source>
        <strain evidence="3">TK-2024</strain>
        <tissue evidence="3">Old leaves</tissue>
    </source>
</reference>
<dbReference type="PANTHER" id="PTHR12210">
    <property type="entry name" value="DULLARD PROTEIN PHOSPHATASE"/>
    <property type="match status" value="1"/>
</dbReference>
<evidence type="ECO:0000313" key="3">
    <source>
        <dbReference type="EMBL" id="KAK8524565.1"/>
    </source>
</evidence>
<evidence type="ECO:0000313" key="4">
    <source>
        <dbReference type="Proteomes" id="UP001472677"/>
    </source>
</evidence>
<comment type="subunit">
    <text evidence="1">Component of the TIM23 complex.</text>
</comment>
<name>A0ABR2CW42_9ROSI</name>
<keyword evidence="1" id="KW-0653">Protein transport</keyword>
<sequence>MTDPRPPNYDFVVTPFLNGVTTNFYVLKRPGVDEFLEAISKKPERADISPAVPGLCNQPEKRKFTKDLSKIGRELGKVVIVDDNPRSYALQPENGIPIKKFVDDFEDRELGKLLGFFERNCDGFEDMRDAVKEYFGGAPTKEAAWVPTPATFD</sequence>
<comment type="subcellular location">
    <subcellularLocation>
        <location evidence="1">Mitochondrion inner membrane</location>
        <topology evidence="1">Single-pass membrane protein</topology>
    </subcellularLocation>
</comment>
<comment type="caution">
    <text evidence="3">The sequence shown here is derived from an EMBL/GenBank/DDBJ whole genome shotgun (WGS) entry which is preliminary data.</text>
</comment>
<dbReference type="PROSITE" id="PS50969">
    <property type="entry name" value="FCP1"/>
    <property type="match status" value="1"/>
</dbReference>
<keyword evidence="1" id="KW-0811">Translocation</keyword>
<proteinExistence type="inferred from homology"/>
<dbReference type="InterPro" id="IPR004274">
    <property type="entry name" value="FCP1_dom"/>
</dbReference>
<keyword evidence="1" id="KW-0813">Transport</keyword>
<dbReference type="Gene3D" id="3.40.50.1000">
    <property type="entry name" value="HAD superfamily/HAD-like"/>
    <property type="match status" value="2"/>
</dbReference>
<dbReference type="EMBL" id="JBBPBM010000041">
    <property type="protein sequence ID" value="KAK8524565.1"/>
    <property type="molecule type" value="Genomic_DNA"/>
</dbReference>
<keyword evidence="1" id="KW-0809">Transit peptide</keyword>
<dbReference type="SMART" id="SM00577">
    <property type="entry name" value="CPDc"/>
    <property type="match status" value="1"/>
</dbReference>
<keyword evidence="4" id="KW-1185">Reference proteome</keyword>
<dbReference type="InterPro" id="IPR023214">
    <property type="entry name" value="HAD_sf"/>
</dbReference>
<evidence type="ECO:0000259" key="2">
    <source>
        <dbReference type="PROSITE" id="PS50969"/>
    </source>
</evidence>
<evidence type="ECO:0000256" key="1">
    <source>
        <dbReference type="RuleBase" id="RU365079"/>
    </source>
</evidence>
<accession>A0ABR2CW42</accession>